<dbReference type="GO" id="GO:0000463">
    <property type="term" value="P:maturation of LSU-rRNA from tricistronic rRNA transcript (SSU-rRNA, 5.8S rRNA, LSU-rRNA)"/>
    <property type="evidence" value="ECO:0007669"/>
    <property type="project" value="TreeGrafter"/>
</dbReference>
<evidence type="ECO:0008006" key="7">
    <source>
        <dbReference type="Google" id="ProtNLM"/>
    </source>
</evidence>
<dbReference type="InterPro" id="IPR032436">
    <property type="entry name" value="URB1_C"/>
</dbReference>
<evidence type="ECO:0000259" key="4">
    <source>
        <dbReference type="Pfam" id="PF26140"/>
    </source>
</evidence>
<reference evidence="5 6" key="1">
    <citation type="journal article" date="2016" name="Sci. Rep.">
        <title>Peltaster fructicola genome reveals evolution from an invasive phytopathogen to an ectophytic parasite.</title>
        <authorList>
            <person name="Xu C."/>
            <person name="Chen H."/>
            <person name="Gleason M.L."/>
            <person name="Xu J.R."/>
            <person name="Liu H."/>
            <person name="Zhang R."/>
            <person name="Sun G."/>
        </authorList>
    </citation>
    <scope>NUCLEOTIDE SEQUENCE [LARGE SCALE GENOMIC DNA]</scope>
    <source>
        <strain evidence="5 6">LNHT1506</strain>
    </source>
</reference>
<dbReference type="EMBL" id="CP051141">
    <property type="protein sequence ID" value="QIW99742.1"/>
    <property type="molecule type" value="Genomic_DNA"/>
</dbReference>
<dbReference type="InterPro" id="IPR059018">
    <property type="entry name" value="HEAT_URB1"/>
</dbReference>
<dbReference type="OrthoDB" id="72892at2759"/>
<name>A0A6H0XYA9_9PEZI</name>
<protein>
    <recommendedName>
        <fullName evidence="7">Nucleolar pre-ribosomal-associated protein 1 C-terminal domain-containing protein</fullName>
    </recommendedName>
</protein>
<dbReference type="GO" id="GO:0005730">
    <property type="term" value="C:nucleolus"/>
    <property type="evidence" value="ECO:0007669"/>
    <property type="project" value="TreeGrafter"/>
</dbReference>
<proteinExistence type="predicted"/>
<feature type="domain" description="URB1 central HEAT repeat" evidence="4">
    <location>
        <begin position="638"/>
        <end position="799"/>
    </location>
</feature>
<dbReference type="PANTHER" id="PTHR13500">
    <property type="entry name" value="NUCLEOLAR PRERIBOSOMAL-ASSOCIATED PROTEIN 1"/>
    <property type="match status" value="1"/>
</dbReference>
<dbReference type="GO" id="GO:0000466">
    <property type="term" value="P:maturation of 5.8S rRNA from tricistronic rRNA transcript (SSU-rRNA, 5.8S rRNA, LSU-rRNA)"/>
    <property type="evidence" value="ECO:0007669"/>
    <property type="project" value="TreeGrafter"/>
</dbReference>
<dbReference type="Proteomes" id="UP000503462">
    <property type="component" value="Chromosome 3"/>
</dbReference>
<evidence type="ECO:0000313" key="6">
    <source>
        <dbReference type="Proteomes" id="UP000503462"/>
    </source>
</evidence>
<dbReference type="Pfam" id="PF11707">
    <property type="entry name" value="Npa1"/>
    <property type="match status" value="1"/>
</dbReference>
<sequence>MSKREHEENQGDRPPKRARPTATVQDDRPAEEIYSARQLQQLLVFQQDDLLRLRHGISSYKAFLESIVYHSNDGAQQERLTLLREYLESEKPREANDVERPFFTQLWQAWSFANSNNSDHLASAVCSLFALLLKTLSTLVDFREHGRLLCRTVLQFQHLRLIKRCLDAPKHKEFLLSPSLRLLIEVLNFDGGTFAHEVYKRREQTFDLIALRKCLTIVKADGTEDDLKRRPAVRTYAVRYTLAHLKLQDDGGKIDILKQRSLCSTLFSYFRSDPPELILEILRTAETQVLKHSDLPRVAKAALLTQQHLDRVLDIATRAEVSDEVSTVAFQWLKSACSTPSYGILRPTGWYPPGTMQLDARSSIDNGAIDLGLESLDFWENEDKYQLKNVVLASWINSLRPNSDLKERDLILICFRHAPELVHAYFRDNALQMDPKLTNTWIGYASFLFEVADLPVPIHAGNIDSSSYAALPPQTSIVLNNILPKPLTQKVLIRCLNQSEKLISFFVVRILNIVLGKISRLQGEYQQAGSQSPRPDLWKEAAKELEATCVAALPSLKDVLLLFRRLPDDDQHVLQREATSRLINVYMTALPTPHEGTVDISGALMTTLARNNNKNDGEDELAWDELELEHLIAIAQNSTDMRWFNKAGTLSTSPMVAILQLALKQDSQRLKDLAGRVLHAHGIIIKGQTGALCSSMDALLSSLESNQNEHVWDFLEQSCLRAVKTPVKYLDDIDGLGIGSTASDQTSLLPVVLWEQASFIVAKPAEERAALMRWVNSAFNCWLLSAESNDTLTRIMAQVKAIDGWNAKPGSKVKPKPIQIASQDTNNAENTITKPHEHRLSLFSAPAVETPDHPELFRWQKKDIDTAFEDHDVDSLILCLCSEYNEVRRQARTQLTNLMVKLQASEMDDKEQLYLVIGELLETYSQTYGKDETPLPYLVGTFAVHAVNVQVDPTHHMYPKLNRYLMKAPEWRVSRISSYWLAACSMSMPSEDDGYWKETQWVLDWLVDGLRTKADLEILRSAGSFERLMTLYASPSASEKLVRHRVLEIVYRAALIDPLTLVTRAGVLSWLQMLKGDLAASLRHFVLDKSDFERLETWTGMKSGTAVTA</sequence>
<feature type="region of interest" description="Disordered" evidence="1">
    <location>
        <begin position="1"/>
        <end position="28"/>
    </location>
</feature>
<evidence type="ECO:0000259" key="2">
    <source>
        <dbReference type="Pfam" id="PF11707"/>
    </source>
</evidence>
<feature type="compositionally biased region" description="Basic and acidic residues" evidence="1">
    <location>
        <begin position="1"/>
        <end position="15"/>
    </location>
</feature>
<dbReference type="AlphaFoldDB" id="A0A6H0XYA9"/>
<feature type="domain" description="URB1 C-terminal" evidence="3">
    <location>
        <begin position="875"/>
        <end position="1070"/>
    </location>
</feature>
<dbReference type="InterPro" id="IPR039844">
    <property type="entry name" value="URB1"/>
</dbReference>
<dbReference type="InterPro" id="IPR021714">
    <property type="entry name" value="URB1_N"/>
</dbReference>
<organism evidence="5 6">
    <name type="scientific">Peltaster fructicola</name>
    <dbReference type="NCBI Taxonomy" id="286661"/>
    <lineage>
        <taxon>Eukaryota</taxon>
        <taxon>Fungi</taxon>
        <taxon>Dikarya</taxon>
        <taxon>Ascomycota</taxon>
        <taxon>Pezizomycotina</taxon>
        <taxon>Dothideomycetes</taxon>
        <taxon>Dothideomycetes incertae sedis</taxon>
        <taxon>Peltaster</taxon>
    </lineage>
</organism>
<evidence type="ECO:0000313" key="5">
    <source>
        <dbReference type="EMBL" id="QIW99742.1"/>
    </source>
</evidence>
<evidence type="ECO:0000256" key="1">
    <source>
        <dbReference type="SAM" id="MobiDB-lite"/>
    </source>
</evidence>
<dbReference type="Pfam" id="PF16201">
    <property type="entry name" value="NopRA1"/>
    <property type="match status" value="1"/>
</dbReference>
<dbReference type="Pfam" id="PF26140">
    <property type="entry name" value="HEAT_URB1"/>
    <property type="match status" value="1"/>
</dbReference>
<keyword evidence="6" id="KW-1185">Reference proteome</keyword>
<feature type="domain" description="URB1 N-terminal" evidence="2">
    <location>
        <begin position="103"/>
        <end position="444"/>
    </location>
</feature>
<accession>A0A6H0XYA9</accession>
<dbReference type="PANTHER" id="PTHR13500:SF0">
    <property type="entry name" value="NUCLEOLAR PRE-RIBOSOMAL-ASSOCIATED PROTEIN 1"/>
    <property type="match status" value="1"/>
</dbReference>
<evidence type="ECO:0000259" key="3">
    <source>
        <dbReference type="Pfam" id="PF16201"/>
    </source>
</evidence>
<gene>
    <name evidence="5" type="ORF">AMS68_005260</name>
</gene>